<name>A0A3F3Q7Y9_9EURO</name>
<organism evidence="2 3">
    <name type="scientific">Aspergillus welwitschiae</name>
    <dbReference type="NCBI Taxonomy" id="1341132"/>
    <lineage>
        <taxon>Eukaryota</taxon>
        <taxon>Fungi</taxon>
        <taxon>Dikarya</taxon>
        <taxon>Ascomycota</taxon>
        <taxon>Pezizomycotina</taxon>
        <taxon>Eurotiomycetes</taxon>
        <taxon>Eurotiomycetidae</taxon>
        <taxon>Eurotiales</taxon>
        <taxon>Aspergillaceae</taxon>
        <taxon>Aspergillus</taxon>
        <taxon>Aspergillus subgen. Circumdati</taxon>
    </lineage>
</organism>
<dbReference type="AlphaFoldDB" id="A0A3F3Q7Y9"/>
<sequence length="75" mass="8880">MFKEWEVLFWMVRDHSSKTKSEGGLGQRWIVMIVMVVLWSTTKYMRLYHLYSFSQVLLEGSQAVLSDGVHLHMML</sequence>
<dbReference type="GeneID" id="38134122"/>
<gene>
    <name evidence="2" type="ORF">BDQ94DRAFT_141165</name>
</gene>
<dbReference type="EMBL" id="KZ852042">
    <property type="protein sequence ID" value="RDH34932.1"/>
    <property type="molecule type" value="Genomic_DNA"/>
</dbReference>
<evidence type="ECO:0000313" key="3">
    <source>
        <dbReference type="Proteomes" id="UP000253729"/>
    </source>
</evidence>
<protein>
    <submittedName>
        <fullName evidence="2">Uncharacterized protein</fullName>
    </submittedName>
</protein>
<keyword evidence="1" id="KW-1133">Transmembrane helix</keyword>
<keyword evidence="1" id="KW-0812">Transmembrane</keyword>
<accession>A0A3F3Q7Y9</accession>
<dbReference type="RefSeq" id="XP_026627954.1">
    <property type="nucleotide sequence ID" value="XM_026765766.1"/>
</dbReference>
<proteinExistence type="predicted"/>
<feature type="transmembrane region" description="Helical" evidence="1">
    <location>
        <begin position="26"/>
        <end position="45"/>
    </location>
</feature>
<keyword evidence="1" id="KW-0472">Membrane</keyword>
<keyword evidence="3" id="KW-1185">Reference proteome</keyword>
<evidence type="ECO:0000256" key="1">
    <source>
        <dbReference type="SAM" id="Phobius"/>
    </source>
</evidence>
<evidence type="ECO:0000313" key="2">
    <source>
        <dbReference type="EMBL" id="RDH34932.1"/>
    </source>
</evidence>
<dbReference type="Proteomes" id="UP000253729">
    <property type="component" value="Unassembled WGS sequence"/>
</dbReference>
<reference evidence="2 3" key="1">
    <citation type="submission" date="2018-07" db="EMBL/GenBank/DDBJ databases">
        <title>The genomes of Aspergillus section Nigri reveals drivers in fungal speciation.</title>
        <authorList>
            <consortium name="DOE Joint Genome Institute"/>
            <person name="Vesth T.C."/>
            <person name="Nybo J."/>
            <person name="Theobald S."/>
            <person name="Brandl J."/>
            <person name="Frisvad J.C."/>
            <person name="Nielsen K.F."/>
            <person name="Lyhne E.K."/>
            <person name="Kogle M.E."/>
            <person name="Kuo A."/>
            <person name="Riley R."/>
            <person name="Clum A."/>
            <person name="Nolan M."/>
            <person name="Lipzen A."/>
            <person name="Salamov A."/>
            <person name="Henrissat B."/>
            <person name="Wiebenga A."/>
            <person name="De vries R.P."/>
            <person name="Grigoriev I.V."/>
            <person name="Mortensen U.H."/>
            <person name="Andersen M.R."/>
            <person name="Baker S.E."/>
        </authorList>
    </citation>
    <scope>NUCLEOTIDE SEQUENCE [LARGE SCALE GENOMIC DNA]</scope>
    <source>
        <strain evidence="2 3">CBS 139.54b</strain>
    </source>
</reference>